<dbReference type="InterPro" id="IPR001138">
    <property type="entry name" value="Zn2Cys6_DnaBD"/>
</dbReference>
<evidence type="ECO:0000259" key="2">
    <source>
        <dbReference type="PROSITE" id="PS50048"/>
    </source>
</evidence>
<feature type="domain" description="Zn(2)-C6 fungal-type" evidence="2">
    <location>
        <begin position="46"/>
        <end position="77"/>
    </location>
</feature>
<dbReference type="PROSITE" id="PS50048">
    <property type="entry name" value="ZN2_CY6_FUNGAL_2"/>
    <property type="match status" value="2"/>
</dbReference>
<organism evidence="3 4">
    <name type="scientific">Plasmodiophora brassicae</name>
    <name type="common">Clubroot disease agent</name>
    <dbReference type="NCBI Taxonomy" id="37360"/>
    <lineage>
        <taxon>Eukaryota</taxon>
        <taxon>Sar</taxon>
        <taxon>Rhizaria</taxon>
        <taxon>Endomyxa</taxon>
        <taxon>Phytomyxea</taxon>
        <taxon>Plasmodiophorida</taxon>
        <taxon>Plasmodiophoridae</taxon>
        <taxon>Plasmodiophora</taxon>
    </lineage>
</organism>
<dbReference type="GO" id="GO:0000981">
    <property type="term" value="F:DNA-binding transcription factor activity, RNA polymerase II-specific"/>
    <property type="evidence" value="ECO:0007669"/>
    <property type="project" value="InterPro"/>
</dbReference>
<feature type="compositionally biased region" description="Low complexity" evidence="1">
    <location>
        <begin position="144"/>
        <end position="153"/>
    </location>
</feature>
<dbReference type="Gene3D" id="4.10.240.10">
    <property type="entry name" value="Zn(2)-C6 fungal-type DNA-binding domain"/>
    <property type="match status" value="1"/>
</dbReference>
<dbReference type="PROSITE" id="PS00463">
    <property type="entry name" value="ZN2_CY6_FUNGAL_1"/>
    <property type="match status" value="1"/>
</dbReference>
<dbReference type="AlphaFoldDB" id="A0A3P3YNT1"/>
<dbReference type="SMART" id="SM00066">
    <property type="entry name" value="GAL4"/>
    <property type="match status" value="2"/>
</dbReference>
<evidence type="ECO:0000313" key="3">
    <source>
        <dbReference type="EMBL" id="SPR01729.1"/>
    </source>
</evidence>
<sequence>MHAFSLVRWRKAASSQSKAAQRTAGAAVRIAPALPRPGSRKATNVSCTHCVRAKAKCGQQRPCPRCIRLHQEATCVNRDCTVKAPRARISSDKPAPRTAFACSSCRVAKSRCDDGHPCGRCYRLGRSITCRVPKAEPQPPEANSSSSSSSSSSTVVPPQFDVTLDEITAATALIEMAIRRP</sequence>
<reference evidence="3 4" key="1">
    <citation type="submission" date="2018-03" db="EMBL/GenBank/DDBJ databases">
        <authorList>
            <person name="Fogelqvist J."/>
        </authorList>
    </citation>
    <scope>NUCLEOTIDE SEQUENCE [LARGE SCALE GENOMIC DNA]</scope>
</reference>
<dbReference type="InterPro" id="IPR036864">
    <property type="entry name" value="Zn2-C6_fun-type_DNA-bd_sf"/>
</dbReference>
<dbReference type="Pfam" id="PF00172">
    <property type="entry name" value="Zn_clus"/>
    <property type="match status" value="1"/>
</dbReference>
<protein>
    <recommendedName>
        <fullName evidence="2">Zn(2)-C6 fungal-type domain-containing protein</fullName>
    </recommendedName>
</protein>
<feature type="domain" description="Zn(2)-C6 fungal-type" evidence="2">
    <location>
        <begin position="101"/>
        <end position="132"/>
    </location>
</feature>
<proteinExistence type="predicted"/>
<feature type="region of interest" description="Disordered" evidence="1">
    <location>
        <begin position="133"/>
        <end position="157"/>
    </location>
</feature>
<keyword evidence="3" id="KW-0496">Mitochondrion</keyword>
<accession>A0A3P3YNT1</accession>
<name>A0A3P3YNT1_PLABS</name>
<dbReference type="Proteomes" id="UP000290189">
    <property type="component" value="Unassembled WGS sequence"/>
</dbReference>
<dbReference type="EMBL" id="OVEO01000019">
    <property type="protein sequence ID" value="SPR01729.1"/>
    <property type="molecule type" value="Genomic_DNA"/>
</dbReference>
<dbReference type="SUPFAM" id="SSF57701">
    <property type="entry name" value="Zn2/Cys6 DNA-binding domain"/>
    <property type="match status" value="2"/>
</dbReference>
<geneLocation type="mitochondrion" evidence="3"/>
<dbReference type="GO" id="GO:0008270">
    <property type="term" value="F:zinc ion binding"/>
    <property type="evidence" value="ECO:0007669"/>
    <property type="project" value="InterPro"/>
</dbReference>
<gene>
    <name evidence="3" type="ORF">PLBR_LOCUS8944</name>
</gene>
<evidence type="ECO:0000256" key="1">
    <source>
        <dbReference type="SAM" id="MobiDB-lite"/>
    </source>
</evidence>
<evidence type="ECO:0000313" key="4">
    <source>
        <dbReference type="Proteomes" id="UP000290189"/>
    </source>
</evidence>